<evidence type="ECO:0000256" key="11">
    <source>
        <dbReference type="ARBA" id="ARBA00065434"/>
    </source>
</evidence>
<organism evidence="19 20">
    <name type="scientific">Ridgeia piscesae</name>
    <name type="common">Tubeworm</name>
    <dbReference type="NCBI Taxonomy" id="27915"/>
    <lineage>
        <taxon>Eukaryota</taxon>
        <taxon>Metazoa</taxon>
        <taxon>Spiralia</taxon>
        <taxon>Lophotrochozoa</taxon>
        <taxon>Annelida</taxon>
        <taxon>Polychaeta</taxon>
        <taxon>Sedentaria</taxon>
        <taxon>Canalipalpata</taxon>
        <taxon>Sabellida</taxon>
        <taxon>Siboglinidae</taxon>
        <taxon>Ridgeia</taxon>
    </lineage>
</organism>
<dbReference type="GO" id="GO:0032259">
    <property type="term" value="P:methylation"/>
    <property type="evidence" value="ECO:0007669"/>
    <property type="project" value="UniProtKB-UniRule"/>
</dbReference>
<evidence type="ECO:0000256" key="3">
    <source>
        <dbReference type="ARBA" id="ARBA00022555"/>
    </source>
</evidence>
<evidence type="ECO:0000256" key="7">
    <source>
        <dbReference type="ARBA" id="ARBA00022694"/>
    </source>
</evidence>
<feature type="domain" description="tRNA (guanine(10)-N(2))-methyltransferase TRMT11 N-terminal" evidence="18">
    <location>
        <begin position="12"/>
        <end position="183"/>
    </location>
</feature>
<keyword evidence="2" id="KW-0963">Cytoplasm</keyword>
<dbReference type="GO" id="GO:0008033">
    <property type="term" value="P:tRNA processing"/>
    <property type="evidence" value="ECO:0007669"/>
    <property type="project" value="UniProtKB-UniRule"/>
</dbReference>
<dbReference type="GO" id="GO:0005737">
    <property type="term" value="C:cytoplasm"/>
    <property type="evidence" value="ECO:0007669"/>
    <property type="project" value="UniProtKB-SubCell"/>
</dbReference>
<dbReference type="SUPFAM" id="SSF53335">
    <property type="entry name" value="S-adenosyl-L-methionine-dependent methyltransferases"/>
    <property type="match status" value="1"/>
</dbReference>
<dbReference type="Pfam" id="PF01170">
    <property type="entry name" value="UPF0020"/>
    <property type="match status" value="1"/>
</dbReference>
<evidence type="ECO:0000313" key="19">
    <source>
        <dbReference type="EMBL" id="KAK2183665.1"/>
    </source>
</evidence>
<evidence type="ECO:0000256" key="1">
    <source>
        <dbReference type="ARBA" id="ARBA00004496"/>
    </source>
</evidence>
<evidence type="ECO:0000256" key="15">
    <source>
        <dbReference type="PROSITE-ProRule" id="PRU00959"/>
    </source>
</evidence>
<dbReference type="InterPro" id="IPR029063">
    <property type="entry name" value="SAM-dependent_MTases_sf"/>
</dbReference>
<dbReference type="Pfam" id="PF25904">
    <property type="entry name" value="Tmrp11_N"/>
    <property type="match status" value="1"/>
</dbReference>
<evidence type="ECO:0000256" key="14">
    <source>
        <dbReference type="ARBA" id="ARBA00075308"/>
    </source>
</evidence>
<evidence type="ECO:0000256" key="12">
    <source>
        <dbReference type="ARBA" id="ARBA00066937"/>
    </source>
</evidence>
<dbReference type="PANTHER" id="PTHR13370">
    <property type="entry name" value="RNA METHYLASE-RELATED"/>
    <property type="match status" value="1"/>
</dbReference>
<dbReference type="EMBL" id="JAODUO010000301">
    <property type="protein sequence ID" value="KAK2183665.1"/>
    <property type="molecule type" value="Genomic_DNA"/>
</dbReference>
<comment type="subcellular location">
    <subcellularLocation>
        <location evidence="1">Cytoplasm</location>
    </subcellularLocation>
</comment>
<evidence type="ECO:0000256" key="4">
    <source>
        <dbReference type="ARBA" id="ARBA00022603"/>
    </source>
</evidence>
<evidence type="ECO:0000256" key="6">
    <source>
        <dbReference type="ARBA" id="ARBA00022691"/>
    </source>
</evidence>
<feature type="compositionally biased region" description="Low complexity" evidence="16">
    <location>
        <begin position="498"/>
        <end position="509"/>
    </location>
</feature>
<name>A0AAD9L6M0_RIDPI</name>
<feature type="region of interest" description="Disordered" evidence="16">
    <location>
        <begin position="447"/>
        <end position="509"/>
    </location>
</feature>
<gene>
    <name evidence="19" type="ORF">NP493_301g04023</name>
</gene>
<dbReference type="GO" id="GO:0000049">
    <property type="term" value="F:tRNA binding"/>
    <property type="evidence" value="ECO:0007669"/>
    <property type="project" value="UniProtKB-UniRule"/>
</dbReference>
<sequence length="509" mass="57989">MAAPMVTCRKCRYLLHFAHEHLDFRLAELKSVAGLFNIPVSVPTDSQLQNPFVVVDLPNEEAARKIASRTILVKSLFELWAKGSTYEELFSDLRNLPKHFTETYRNGSFCIRLTSFNKQLSMVEKIRRIETLLDGNVAFDGKMNLKHPDNNFHLLEYYGANQVEPSEHPITIYFGRWIADGQRENIKTYHLQNRKFIGNTSMDATLGFIMANMGQVKPNSVVFDPFVGTGSLLIAGAHHGAYVMGTDIDYKLLHSRGRSSRTGQKWRRPDENIYENLRQYNLSHRFLDCLVADASQHSLWRQQPLFDAIVTDPPYGIREATNRVGTTKESVKISEDHKADHVPSKVNYHLSDILKDLLNFAAKYLTLHGRLTFWLPVYRPDYVDEHIPRHSCLHLVANSEQILNSKISRRLVTMEKVKEFDGELADESATMPQDPYQGGTFREKYFTPNSKAPHERPRAARTTAARSACLAGDTTDGRRHAKTMRSEKQDDLTKRTDVVSMASSSVADT</sequence>
<accession>A0AAD9L6M0</accession>
<comment type="function">
    <text evidence="10">Catalytic subunit of the TRMT11-TRM112 methyltransferase complex, that specifically mediates the S-adenosyl-L-methionine-dependent N(2)-methylation of guanosine nucleotide at position 10 (m2G10) in tRNAs. This is one of the major tRNA (guanine-N(2))-methyltransferases.</text>
</comment>
<keyword evidence="3 15" id="KW-0820">tRNA-binding</keyword>
<dbReference type="InterPro" id="IPR016691">
    <property type="entry name" value="TRMT11"/>
</dbReference>
<comment type="catalytic activity">
    <reaction evidence="9">
        <text>guanosine(10) in tRNA + S-adenosyl-L-methionine = N(2)-methylguanosine(10) in tRNA + S-adenosyl-L-homocysteine + H(+)</text>
        <dbReference type="Rhea" id="RHEA:43128"/>
        <dbReference type="Rhea" id="RHEA-COMP:10355"/>
        <dbReference type="Rhea" id="RHEA-COMP:10357"/>
        <dbReference type="ChEBI" id="CHEBI:15378"/>
        <dbReference type="ChEBI" id="CHEBI:57856"/>
        <dbReference type="ChEBI" id="CHEBI:59789"/>
        <dbReference type="ChEBI" id="CHEBI:74269"/>
        <dbReference type="ChEBI" id="CHEBI:74481"/>
        <dbReference type="EC" id="2.1.1.214"/>
    </reaction>
    <physiologicalReaction direction="left-to-right" evidence="9">
        <dbReference type="Rhea" id="RHEA:43129"/>
    </physiologicalReaction>
</comment>
<evidence type="ECO:0000256" key="2">
    <source>
        <dbReference type="ARBA" id="ARBA00022490"/>
    </source>
</evidence>
<feature type="compositionally biased region" description="Basic and acidic residues" evidence="16">
    <location>
        <begin position="484"/>
        <end position="497"/>
    </location>
</feature>
<dbReference type="PIRSF" id="PIRSF017259">
    <property type="entry name" value="tRNA_mtfrase_TRM11"/>
    <property type="match status" value="1"/>
</dbReference>
<dbReference type="InterPro" id="IPR059073">
    <property type="entry name" value="TRMT11_N"/>
</dbReference>
<evidence type="ECO:0000313" key="20">
    <source>
        <dbReference type="Proteomes" id="UP001209878"/>
    </source>
</evidence>
<dbReference type="PANTHER" id="PTHR13370:SF3">
    <property type="entry name" value="TRNA (GUANINE(10)-N2)-METHYLTRANSFERASE HOMOLOG"/>
    <property type="match status" value="1"/>
</dbReference>
<comment type="subunit">
    <text evidence="11">Part of the heterodimeric TRMT11-TRM112 methyltransferase complex; this complex forms an active tRNA methyltransferase, where TRMT112 acts as an activator of the catalytic subunit TRMT11.</text>
</comment>
<dbReference type="EC" id="2.1.1.214" evidence="12"/>
<feature type="domain" description="Ribosomal RNA large subunit methyltransferase K/L-like methyltransferase" evidence="17">
    <location>
        <begin position="193"/>
        <end position="322"/>
    </location>
</feature>
<dbReference type="PROSITE" id="PS51627">
    <property type="entry name" value="SAM_MT_TRM11"/>
    <property type="match status" value="1"/>
</dbReference>
<proteinExistence type="inferred from homology"/>
<dbReference type="GO" id="GO:0160102">
    <property type="term" value="F:tRNA (guanine(10)-N2)-methyltransferase activity"/>
    <property type="evidence" value="ECO:0007669"/>
    <property type="project" value="UniProtKB-EC"/>
</dbReference>
<evidence type="ECO:0000259" key="17">
    <source>
        <dbReference type="Pfam" id="PF01170"/>
    </source>
</evidence>
<keyword evidence="4 15" id="KW-0489">Methyltransferase</keyword>
<comment type="caution">
    <text evidence="19">The sequence shown here is derived from an EMBL/GenBank/DDBJ whole genome shotgun (WGS) entry which is preliminary data.</text>
</comment>
<evidence type="ECO:0000256" key="9">
    <source>
        <dbReference type="ARBA" id="ARBA00050985"/>
    </source>
</evidence>
<protein>
    <recommendedName>
        <fullName evidence="13">tRNA (guanine(10)-N(2))-methyltransferase TRMT11</fullName>
        <ecNumber evidence="12">2.1.1.214</ecNumber>
    </recommendedName>
    <alternativeName>
        <fullName evidence="14">tRNA methyltransferase 11 homolog</fullName>
    </alternativeName>
</protein>
<dbReference type="Gene3D" id="3.40.50.150">
    <property type="entry name" value="Vaccinia Virus protein VP39"/>
    <property type="match status" value="1"/>
</dbReference>
<dbReference type="Proteomes" id="UP001209878">
    <property type="component" value="Unassembled WGS sequence"/>
</dbReference>
<evidence type="ECO:0000256" key="8">
    <source>
        <dbReference type="ARBA" id="ARBA00022884"/>
    </source>
</evidence>
<keyword evidence="6 15" id="KW-0949">S-adenosyl-L-methionine</keyword>
<dbReference type="PROSITE" id="PS00092">
    <property type="entry name" value="N6_MTASE"/>
    <property type="match status" value="1"/>
</dbReference>
<evidence type="ECO:0000259" key="18">
    <source>
        <dbReference type="Pfam" id="PF25904"/>
    </source>
</evidence>
<dbReference type="InterPro" id="IPR002052">
    <property type="entry name" value="DNA_methylase_N6_adenine_CS"/>
</dbReference>
<evidence type="ECO:0000256" key="10">
    <source>
        <dbReference type="ARBA" id="ARBA00056270"/>
    </source>
</evidence>
<keyword evidence="8 15" id="KW-0694">RNA-binding</keyword>
<keyword evidence="7 15" id="KW-0819">tRNA processing</keyword>
<dbReference type="AlphaFoldDB" id="A0AAD9L6M0"/>
<keyword evidence="5 15" id="KW-0808">Transferase</keyword>
<reference evidence="19" key="1">
    <citation type="journal article" date="2023" name="Mol. Biol. Evol.">
        <title>Third-Generation Sequencing Reveals the Adaptive Role of the Epigenome in Three Deep-Sea Polychaetes.</title>
        <authorList>
            <person name="Perez M."/>
            <person name="Aroh O."/>
            <person name="Sun Y."/>
            <person name="Lan Y."/>
            <person name="Juniper S.K."/>
            <person name="Young C.R."/>
            <person name="Angers B."/>
            <person name="Qian P.Y."/>
        </authorList>
    </citation>
    <scope>NUCLEOTIDE SEQUENCE</scope>
    <source>
        <strain evidence="19">R07B-5</strain>
    </source>
</reference>
<dbReference type="GO" id="GO:0043527">
    <property type="term" value="C:tRNA methyltransferase complex"/>
    <property type="evidence" value="ECO:0007669"/>
    <property type="project" value="UniProtKB-ARBA"/>
</dbReference>
<evidence type="ECO:0000256" key="13">
    <source>
        <dbReference type="ARBA" id="ARBA00067484"/>
    </source>
</evidence>
<dbReference type="InterPro" id="IPR000241">
    <property type="entry name" value="RlmKL-like_Mtase"/>
</dbReference>
<keyword evidence="20" id="KW-1185">Reference proteome</keyword>
<comment type="similarity">
    <text evidence="15">Belongs to the class I-like SAM-binding methyltransferase superfamily. TRM11 methyltransferase family.</text>
</comment>
<evidence type="ECO:0000256" key="5">
    <source>
        <dbReference type="ARBA" id="ARBA00022679"/>
    </source>
</evidence>
<evidence type="ECO:0000256" key="16">
    <source>
        <dbReference type="SAM" id="MobiDB-lite"/>
    </source>
</evidence>